<keyword evidence="1" id="KW-0812">Transmembrane</keyword>
<sequence length="111" mass="12921">MSTNRHIELIGYICSEPRSSQVPLYSCKYSRGTYTQHQLMAILLFCEALGTDHRNVVELTNLMSRIKVILHTFTTMIHSVVMIIIVEAFQQNHNFQLFVLVCNHQENRKLL</sequence>
<dbReference type="HOGENOM" id="CLU_2257402_0_0_2"/>
<dbReference type="AlphaFoldDB" id="B8GI48"/>
<keyword evidence="1" id="KW-0472">Membrane</keyword>
<protein>
    <submittedName>
        <fullName evidence="2">Uncharacterized protein</fullName>
    </submittedName>
</protein>
<keyword evidence="3" id="KW-1185">Reference proteome</keyword>
<gene>
    <name evidence="2" type="ordered locus">Mpal_1465</name>
</gene>
<evidence type="ECO:0000256" key="1">
    <source>
        <dbReference type="SAM" id="Phobius"/>
    </source>
</evidence>
<dbReference type="KEGG" id="mpl:Mpal_1465"/>
<feature type="transmembrane region" description="Helical" evidence="1">
    <location>
        <begin position="68"/>
        <end position="89"/>
    </location>
</feature>
<evidence type="ECO:0000313" key="3">
    <source>
        <dbReference type="Proteomes" id="UP000002457"/>
    </source>
</evidence>
<keyword evidence="1" id="KW-1133">Transmembrane helix</keyword>
<dbReference type="eggNOG" id="arCOG02751">
    <property type="taxonomic scope" value="Archaea"/>
</dbReference>
<name>B8GI48_METPE</name>
<accession>B8GI48</accession>
<dbReference type="Proteomes" id="UP000002457">
    <property type="component" value="Chromosome"/>
</dbReference>
<reference evidence="2 3" key="1">
    <citation type="journal article" date="2015" name="Genome Announc.">
        <title>Complete Genome Sequence of Methanosphaerula palustris E1-9CT, a Hydrogenotrophic Methanogen Isolated from a Minerotrophic Fen Peatland.</title>
        <authorList>
            <person name="Cadillo-Quiroz H."/>
            <person name="Browne P."/>
            <person name="Kyrpides N."/>
            <person name="Woyke T."/>
            <person name="Goodwin L."/>
            <person name="Detter C."/>
            <person name="Yavitt J.B."/>
            <person name="Zinder S.H."/>
        </authorList>
    </citation>
    <scope>NUCLEOTIDE SEQUENCE [LARGE SCALE GENOMIC DNA]</scope>
    <source>
        <strain evidence="3">ATCC BAA-1556 / DSM 19958 / E1-9c</strain>
    </source>
</reference>
<proteinExistence type="predicted"/>
<evidence type="ECO:0000313" key="2">
    <source>
        <dbReference type="EMBL" id="ACL16788.1"/>
    </source>
</evidence>
<organism evidence="2 3">
    <name type="scientific">Methanosphaerula palustris (strain ATCC BAA-1556 / DSM 19958 / E1-9c)</name>
    <dbReference type="NCBI Taxonomy" id="521011"/>
    <lineage>
        <taxon>Archaea</taxon>
        <taxon>Methanobacteriati</taxon>
        <taxon>Methanobacteriota</taxon>
        <taxon>Stenosarchaea group</taxon>
        <taxon>Methanomicrobia</taxon>
        <taxon>Methanomicrobiales</taxon>
        <taxon>Methanoregulaceae</taxon>
        <taxon>Methanosphaerula</taxon>
    </lineage>
</organism>
<dbReference type="EMBL" id="CP001338">
    <property type="protein sequence ID" value="ACL16788.1"/>
    <property type="molecule type" value="Genomic_DNA"/>
</dbReference>